<dbReference type="PANTHER" id="PTHR43566">
    <property type="entry name" value="CONSERVED PROTEIN"/>
    <property type="match status" value="1"/>
</dbReference>
<dbReference type="EMBL" id="MGGI01000037">
    <property type="protein sequence ID" value="OGM23759.1"/>
    <property type="molecule type" value="Genomic_DNA"/>
</dbReference>
<gene>
    <name evidence="3" type="ORF">A2627_05235</name>
</gene>
<dbReference type="SUPFAM" id="SSF52540">
    <property type="entry name" value="P-loop containing nucleoside triphosphate hydrolases"/>
    <property type="match status" value="1"/>
</dbReference>
<feature type="domain" description="DUF4143" evidence="2">
    <location>
        <begin position="206"/>
        <end position="361"/>
    </location>
</feature>
<evidence type="ECO:0000259" key="1">
    <source>
        <dbReference type="Pfam" id="PF13173"/>
    </source>
</evidence>
<dbReference type="InterPro" id="IPR041682">
    <property type="entry name" value="AAA_14"/>
</dbReference>
<evidence type="ECO:0000313" key="3">
    <source>
        <dbReference type="EMBL" id="OGM23759.1"/>
    </source>
</evidence>
<dbReference type="InterPro" id="IPR027417">
    <property type="entry name" value="P-loop_NTPase"/>
</dbReference>
<dbReference type="InterPro" id="IPR025420">
    <property type="entry name" value="DUF4143"/>
</dbReference>
<name>A0A1F7YA51_9BACT</name>
<proteinExistence type="predicted"/>
<dbReference type="Proteomes" id="UP000178851">
    <property type="component" value="Unassembled WGS sequence"/>
</dbReference>
<organism evidence="3 4">
    <name type="scientific">Candidatus Woesebacteria bacterium RIFCSPHIGHO2_01_FULL_39_28</name>
    <dbReference type="NCBI Taxonomy" id="1802496"/>
    <lineage>
        <taxon>Bacteria</taxon>
        <taxon>Candidatus Woeseibacteriota</taxon>
    </lineage>
</organism>
<sequence length="388" mass="45191">MKQNRHIDSILLGHFRHYKEIMILLGARQVGKTTLLKRLFPDAYYLLVDNETVKQNLERYDISVYRQILPSQTVKLIIDEIHLLSDPGRAAKIIYDQIPNINLIITGSSSLQIKNRATESLAGRKFEYRLYPLTFSEYLFQKGIENNLNYQIIENILQNHAKEKTHTFDLQGVLGNVLIYGLYPHLVDQPNNSDYIKNLADSVIFKDLIELKTIENRSGALNLLRLLAYQIGSLVNISELSNRLNMNAVTVRRYLNIFEQSFIIFPLKPYSKTGRDEIGKMNKYYFYDLGLRNALVDNFNPIQSRQDYRVIFENFIIVEFLKANAYANFGFKMNFWRTKQGSEIDLVLTKNEEVWGIEIKTGNNRANQAFINRYSQAQVRTLSPSNFY</sequence>
<evidence type="ECO:0008006" key="5">
    <source>
        <dbReference type="Google" id="ProtNLM"/>
    </source>
</evidence>
<dbReference type="AlphaFoldDB" id="A0A1F7YA51"/>
<accession>A0A1F7YA51</accession>
<evidence type="ECO:0000313" key="4">
    <source>
        <dbReference type="Proteomes" id="UP000178851"/>
    </source>
</evidence>
<evidence type="ECO:0000259" key="2">
    <source>
        <dbReference type="Pfam" id="PF13635"/>
    </source>
</evidence>
<dbReference type="PANTHER" id="PTHR43566:SF1">
    <property type="entry name" value="AAA+ ATPASE DOMAIN-CONTAINING PROTEIN"/>
    <property type="match status" value="1"/>
</dbReference>
<reference evidence="3 4" key="1">
    <citation type="journal article" date="2016" name="Nat. Commun.">
        <title>Thousands of microbial genomes shed light on interconnected biogeochemical processes in an aquifer system.</title>
        <authorList>
            <person name="Anantharaman K."/>
            <person name="Brown C.T."/>
            <person name="Hug L.A."/>
            <person name="Sharon I."/>
            <person name="Castelle C.J."/>
            <person name="Probst A.J."/>
            <person name="Thomas B.C."/>
            <person name="Singh A."/>
            <person name="Wilkins M.J."/>
            <person name="Karaoz U."/>
            <person name="Brodie E.L."/>
            <person name="Williams K.H."/>
            <person name="Hubbard S.S."/>
            <person name="Banfield J.F."/>
        </authorList>
    </citation>
    <scope>NUCLEOTIDE SEQUENCE [LARGE SCALE GENOMIC DNA]</scope>
</reference>
<comment type="caution">
    <text evidence="3">The sequence shown here is derived from an EMBL/GenBank/DDBJ whole genome shotgun (WGS) entry which is preliminary data.</text>
</comment>
<dbReference type="Pfam" id="PF13173">
    <property type="entry name" value="AAA_14"/>
    <property type="match status" value="1"/>
</dbReference>
<dbReference type="Pfam" id="PF13635">
    <property type="entry name" value="DUF4143"/>
    <property type="match status" value="1"/>
</dbReference>
<feature type="domain" description="AAA" evidence="1">
    <location>
        <begin position="19"/>
        <end position="139"/>
    </location>
</feature>
<protein>
    <recommendedName>
        <fullName evidence="5">AAA+ ATPase domain-containing protein</fullName>
    </recommendedName>
</protein>